<protein>
    <submittedName>
        <fullName evidence="2">Uncharacterized protein</fullName>
    </submittedName>
</protein>
<dbReference type="EMBL" id="OX459955">
    <property type="protein sequence ID" value="CAI9159805.1"/>
    <property type="molecule type" value="Genomic_DNA"/>
</dbReference>
<sequence length="107" mass="11181">MVFLGFIQIAIFVCFKLYFTEFRLSGKTLGIIWALKVERRAGLSAQALGSDGGSSGGCVGLADHGKPGGAYMDGQPATSGPPGGPRMHARARSRGIASRDPPSKMVI</sequence>
<dbReference type="Proteomes" id="UP001176941">
    <property type="component" value="Chromosome 19"/>
</dbReference>
<gene>
    <name evidence="2" type="ORF">MRATA1EN1_LOCUS8767</name>
</gene>
<feature type="region of interest" description="Disordered" evidence="1">
    <location>
        <begin position="68"/>
        <end position="107"/>
    </location>
</feature>
<evidence type="ECO:0000313" key="3">
    <source>
        <dbReference type="Proteomes" id="UP001176941"/>
    </source>
</evidence>
<evidence type="ECO:0000256" key="1">
    <source>
        <dbReference type="SAM" id="MobiDB-lite"/>
    </source>
</evidence>
<proteinExistence type="predicted"/>
<evidence type="ECO:0000313" key="2">
    <source>
        <dbReference type="EMBL" id="CAI9159805.1"/>
    </source>
</evidence>
<name>A0ABN8YE17_RANTA</name>
<keyword evidence="3" id="KW-1185">Reference proteome</keyword>
<reference evidence="2" key="1">
    <citation type="submission" date="2023-04" db="EMBL/GenBank/DDBJ databases">
        <authorList>
            <consortium name="ELIXIR-Norway"/>
        </authorList>
    </citation>
    <scope>NUCLEOTIDE SEQUENCE [LARGE SCALE GENOMIC DNA]</scope>
</reference>
<accession>A0ABN8YE17</accession>
<organism evidence="2 3">
    <name type="scientific">Rangifer tarandus platyrhynchus</name>
    <name type="common">Svalbard reindeer</name>
    <dbReference type="NCBI Taxonomy" id="3082113"/>
    <lineage>
        <taxon>Eukaryota</taxon>
        <taxon>Metazoa</taxon>
        <taxon>Chordata</taxon>
        <taxon>Craniata</taxon>
        <taxon>Vertebrata</taxon>
        <taxon>Euteleostomi</taxon>
        <taxon>Mammalia</taxon>
        <taxon>Eutheria</taxon>
        <taxon>Laurasiatheria</taxon>
        <taxon>Artiodactyla</taxon>
        <taxon>Ruminantia</taxon>
        <taxon>Pecora</taxon>
        <taxon>Cervidae</taxon>
        <taxon>Odocoileinae</taxon>
        <taxon>Rangifer</taxon>
    </lineage>
</organism>